<evidence type="ECO:0000313" key="3">
    <source>
        <dbReference type="Proteomes" id="UP001295740"/>
    </source>
</evidence>
<reference evidence="2" key="1">
    <citation type="submission" date="2023-10" db="EMBL/GenBank/DDBJ databases">
        <authorList>
            <person name="Hackl T."/>
        </authorList>
    </citation>
    <scope>NUCLEOTIDE SEQUENCE</scope>
</reference>
<dbReference type="PANTHER" id="PTHR24148:SF64">
    <property type="entry name" value="HETEROKARYON INCOMPATIBILITY DOMAIN-CONTAINING PROTEIN"/>
    <property type="match status" value="1"/>
</dbReference>
<dbReference type="PANTHER" id="PTHR24148">
    <property type="entry name" value="ANKYRIN REPEAT DOMAIN-CONTAINING PROTEIN 39 HOMOLOG-RELATED"/>
    <property type="match status" value="1"/>
</dbReference>
<dbReference type="EMBL" id="CAUWAG010000003">
    <property type="protein sequence ID" value="CAJ2500407.1"/>
    <property type="molecule type" value="Genomic_DNA"/>
</dbReference>
<feature type="domain" description="Heterokaryon incompatibility" evidence="1">
    <location>
        <begin position="49"/>
        <end position="201"/>
    </location>
</feature>
<keyword evidence="3" id="KW-1185">Reference proteome</keyword>
<protein>
    <submittedName>
        <fullName evidence="2">Uu.00g032600.m01.CDS01</fullName>
    </submittedName>
</protein>
<comment type="caution">
    <text evidence="2">The sequence shown here is derived from an EMBL/GenBank/DDBJ whole genome shotgun (WGS) entry which is preliminary data.</text>
</comment>
<dbReference type="Pfam" id="PF26639">
    <property type="entry name" value="Het-6_barrel"/>
    <property type="match status" value="1"/>
</dbReference>
<evidence type="ECO:0000259" key="1">
    <source>
        <dbReference type="Pfam" id="PF06985"/>
    </source>
</evidence>
<organism evidence="2 3">
    <name type="scientific">Anthostomella pinea</name>
    <dbReference type="NCBI Taxonomy" id="933095"/>
    <lineage>
        <taxon>Eukaryota</taxon>
        <taxon>Fungi</taxon>
        <taxon>Dikarya</taxon>
        <taxon>Ascomycota</taxon>
        <taxon>Pezizomycotina</taxon>
        <taxon>Sordariomycetes</taxon>
        <taxon>Xylariomycetidae</taxon>
        <taxon>Xylariales</taxon>
        <taxon>Xylariaceae</taxon>
        <taxon>Anthostomella</taxon>
    </lineage>
</organism>
<evidence type="ECO:0000313" key="2">
    <source>
        <dbReference type="EMBL" id="CAJ2500407.1"/>
    </source>
</evidence>
<dbReference type="Proteomes" id="UP001295740">
    <property type="component" value="Unassembled WGS sequence"/>
</dbReference>
<sequence length="617" mass="70170">MSGQAVPSYRYRPLEHKYSIRVVTIVPGNFPDKVNLTLAHIRLDQDQPFEALSYTWGDVSDGTRRIYIDHFALVATKNLFEALRRLRHPAERRTIWIDALCINQQDNVEKAVQLPLMRYIYQKASLAVVWVGEAEGDGDDDETRWACQCFEHLATYASMWYDKPQAATQRGVRARLSAFDLPRLFRFLDKPWFTRAWTFQEVCLSENIRVVCGSHCLPWHTLVFAFAAARLGVDGAGLPGVSKFASARADYWALFHLVDPRDRVYSLLGLANIAPGLITPDTSDVTSIYTLTTRALIRQDNSLDFFHQLDKPRPVDDLPSWVPDWRQTQCDKSWEKKEFQASIHRGENTFYNFTLSFIPDFSDLPQTDKEKLVLTGGVFDSVKIVTPTSQFTNRLRELNNREEVTWNDIILEIRLLHAGLLMPERETREHLLLEQIGHYKRDVGLALLQPARRTFVQDVGWVSQTYKDMWIECEESPSPTARPSDGHLAVSKVLKVAKMVFTGSRNNEGTDETRSRMAREYCAMVCSLLEARCVAQTSRGYLALVPSNSRPGDSLCALLGGRVPYVLRPTSRWDGYAICGEGYVHGVMDGELFRIAYGGNLIGSRIPGVFFDQVTLV</sequence>
<dbReference type="InterPro" id="IPR010730">
    <property type="entry name" value="HET"/>
</dbReference>
<proteinExistence type="predicted"/>
<dbReference type="Pfam" id="PF06985">
    <property type="entry name" value="HET"/>
    <property type="match status" value="1"/>
</dbReference>
<dbReference type="AlphaFoldDB" id="A0AAI8V974"/>
<gene>
    <name evidence="2" type="ORF">KHLLAP_LOCUS875</name>
</gene>
<dbReference type="InterPro" id="IPR052895">
    <property type="entry name" value="HetReg/Transcr_Mod"/>
</dbReference>
<accession>A0AAI8V974</accession>
<name>A0AAI8V974_9PEZI</name>